<organism evidence="10 11">
    <name type="scientific">Lachnospira intestinalis</name>
    <dbReference type="NCBI Taxonomy" id="3133158"/>
    <lineage>
        <taxon>Bacteria</taxon>
        <taxon>Bacillati</taxon>
        <taxon>Bacillota</taxon>
        <taxon>Clostridia</taxon>
        <taxon>Lachnospirales</taxon>
        <taxon>Lachnospiraceae</taxon>
        <taxon>Lachnospira</taxon>
    </lineage>
</organism>
<keyword evidence="5 7" id="KW-1133">Transmembrane helix</keyword>
<dbReference type="Proteomes" id="UP001546774">
    <property type="component" value="Unassembled WGS sequence"/>
</dbReference>
<feature type="domain" description="ABC transmembrane type-1" evidence="9">
    <location>
        <begin position="29"/>
        <end position="301"/>
    </location>
</feature>
<dbReference type="SMART" id="SM00382">
    <property type="entry name" value="AAA"/>
    <property type="match status" value="1"/>
</dbReference>
<dbReference type="SUPFAM" id="SSF52540">
    <property type="entry name" value="P-loop containing nucleoside triphosphate hydrolases"/>
    <property type="match status" value="1"/>
</dbReference>
<comment type="caution">
    <text evidence="10">The sequence shown here is derived from an EMBL/GenBank/DDBJ whole genome shotgun (WGS) entry which is preliminary data.</text>
</comment>
<accession>A0ABV1H503</accession>
<keyword evidence="3" id="KW-0547">Nucleotide-binding</keyword>
<dbReference type="InterPro" id="IPR039421">
    <property type="entry name" value="Type_1_exporter"/>
</dbReference>
<dbReference type="PROSITE" id="PS00211">
    <property type="entry name" value="ABC_TRANSPORTER_1"/>
    <property type="match status" value="1"/>
</dbReference>
<feature type="transmembrane region" description="Helical" evidence="7">
    <location>
        <begin position="58"/>
        <end position="75"/>
    </location>
</feature>
<dbReference type="PANTHER" id="PTHR24221:SF654">
    <property type="entry name" value="ATP-BINDING CASSETTE SUB-FAMILY B MEMBER 6"/>
    <property type="match status" value="1"/>
</dbReference>
<dbReference type="InterPro" id="IPR027417">
    <property type="entry name" value="P-loop_NTPase"/>
</dbReference>
<evidence type="ECO:0000256" key="6">
    <source>
        <dbReference type="ARBA" id="ARBA00023136"/>
    </source>
</evidence>
<evidence type="ECO:0000256" key="4">
    <source>
        <dbReference type="ARBA" id="ARBA00022840"/>
    </source>
</evidence>
<dbReference type="CDD" id="cd18781">
    <property type="entry name" value="ABC_6TM_AarD_CydDC_like"/>
    <property type="match status" value="1"/>
</dbReference>
<proteinExistence type="predicted"/>
<dbReference type="Gene3D" id="3.40.50.300">
    <property type="entry name" value="P-loop containing nucleotide triphosphate hydrolases"/>
    <property type="match status" value="1"/>
</dbReference>
<reference evidence="10" key="1">
    <citation type="submission" date="2024-03" db="EMBL/GenBank/DDBJ databases">
        <title>Human intestinal bacterial collection.</title>
        <authorList>
            <person name="Pauvert C."/>
            <person name="Hitch T.C.A."/>
            <person name="Clavel T."/>
        </authorList>
    </citation>
    <scope>NUCLEOTIDE SEQUENCE [LARGE SCALE GENOMIC DNA]</scope>
    <source>
        <strain evidence="10">CLA-AA-H89B</strain>
    </source>
</reference>
<feature type="transmembrane region" description="Helical" evidence="7">
    <location>
        <begin position="156"/>
        <end position="176"/>
    </location>
</feature>
<feature type="transmembrane region" description="Helical" evidence="7">
    <location>
        <begin position="21"/>
        <end position="46"/>
    </location>
</feature>
<feature type="transmembrane region" description="Helical" evidence="7">
    <location>
        <begin position="243"/>
        <end position="263"/>
    </location>
</feature>
<dbReference type="GO" id="GO:0005524">
    <property type="term" value="F:ATP binding"/>
    <property type="evidence" value="ECO:0007669"/>
    <property type="project" value="UniProtKB-KW"/>
</dbReference>
<protein>
    <submittedName>
        <fullName evidence="10">ABC transporter ATP-binding protein/permease</fullName>
    </submittedName>
</protein>
<dbReference type="InterPro" id="IPR017871">
    <property type="entry name" value="ABC_transporter-like_CS"/>
</dbReference>
<dbReference type="InterPro" id="IPR011527">
    <property type="entry name" value="ABC1_TM_dom"/>
</dbReference>
<dbReference type="InterPro" id="IPR003439">
    <property type="entry name" value="ABC_transporter-like_ATP-bd"/>
</dbReference>
<feature type="domain" description="ABC transporter" evidence="8">
    <location>
        <begin position="331"/>
        <end position="564"/>
    </location>
</feature>
<name>A0ABV1H503_9FIRM</name>
<evidence type="ECO:0000256" key="7">
    <source>
        <dbReference type="SAM" id="Phobius"/>
    </source>
</evidence>
<evidence type="ECO:0000256" key="5">
    <source>
        <dbReference type="ARBA" id="ARBA00022989"/>
    </source>
</evidence>
<evidence type="ECO:0000259" key="8">
    <source>
        <dbReference type="PROSITE" id="PS50893"/>
    </source>
</evidence>
<keyword evidence="6 7" id="KW-0472">Membrane</keyword>
<dbReference type="Pfam" id="PF00664">
    <property type="entry name" value="ABC_membrane"/>
    <property type="match status" value="1"/>
</dbReference>
<dbReference type="EMBL" id="JBBMFS010000004">
    <property type="protein sequence ID" value="MEQ2554543.1"/>
    <property type="molecule type" value="Genomic_DNA"/>
</dbReference>
<keyword evidence="4 10" id="KW-0067">ATP-binding</keyword>
<comment type="subcellular location">
    <subcellularLocation>
        <location evidence="1">Cell membrane</location>
        <topology evidence="1">Multi-pass membrane protein</topology>
    </subcellularLocation>
</comment>
<sequence length="576" mass="64213">MFHKRLMQEFRDNMKYVAGMVATQWLMLIANVFFMYTLAGFISSAADGTAKTADLQKIFIVLACVIAVRAVSTYVNSRLSFAASCNVKSRIRKMVYEKLMRFSGSYREHLSSAEAVQISTEGVEQLEIYFGKYVPQFFYSMLAPLTLFVIVGMMNWTVAVVLLICVPLIPVSIIAVQKFAKKMLAKYWGTYTELGDSFLESLQGLTTLKIYSADERYAKKMDEEAEKFRKVTMRVLIMQLNSISIMDLVAYGGAALGIALSLLKLKNGAVTLTECFFIIMISAEFFLPLRMLGSFFHIAMNGNAAADKIFKLLDTKEPEEGSIKETEGQTICFENISFSYTPEKQVLKEVSFSTKERGITALVGTSGCGKSTITSLLMKENRPQSGMITLGGEVLSDFTTEGLMKKITRITHDSYIFKGTVRENLAMGCETASEPEMREALGQVDLLGFVEENGGLDMEILEKGANLSGGQKQRLALARALLHDSPVYIFDEATSNVDVESENKIMEIVQDLAREKSVILISHRLANVTAADKILYMEQGKIAESGTHEQLMAQNKAYAALFNKQQELEHFREEAV</sequence>
<evidence type="ECO:0000256" key="3">
    <source>
        <dbReference type="ARBA" id="ARBA00022741"/>
    </source>
</evidence>
<evidence type="ECO:0000256" key="1">
    <source>
        <dbReference type="ARBA" id="ARBA00004651"/>
    </source>
</evidence>
<dbReference type="Pfam" id="PF00005">
    <property type="entry name" value="ABC_tran"/>
    <property type="match status" value="1"/>
</dbReference>
<dbReference type="InterPro" id="IPR036640">
    <property type="entry name" value="ABC1_TM_sf"/>
</dbReference>
<dbReference type="Gene3D" id="1.20.1560.10">
    <property type="entry name" value="ABC transporter type 1, transmembrane domain"/>
    <property type="match status" value="1"/>
</dbReference>
<dbReference type="SUPFAM" id="SSF90123">
    <property type="entry name" value="ABC transporter transmembrane region"/>
    <property type="match status" value="1"/>
</dbReference>
<gene>
    <name evidence="10" type="ORF">WMO37_05840</name>
</gene>
<evidence type="ECO:0000256" key="2">
    <source>
        <dbReference type="ARBA" id="ARBA00022692"/>
    </source>
</evidence>
<evidence type="ECO:0000313" key="10">
    <source>
        <dbReference type="EMBL" id="MEQ2554543.1"/>
    </source>
</evidence>
<keyword evidence="2 7" id="KW-0812">Transmembrane</keyword>
<evidence type="ECO:0000259" key="9">
    <source>
        <dbReference type="PROSITE" id="PS50929"/>
    </source>
</evidence>
<keyword evidence="11" id="KW-1185">Reference proteome</keyword>
<feature type="transmembrane region" description="Helical" evidence="7">
    <location>
        <begin position="133"/>
        <end position="150"/>
    </location>
</feature>
<evidence type="ECO:0000313" key="11">
    <source>
        <dbReference type="Proteomes" id="UP001546774"/>
    </source>
</evidence>
<dbReference type="InterPro" id="IPR003593">
    <property type="entry name" value="AAA+_ATPase"/>
</dbReference>
<dbReference type="PANTHER" id="PTHR24221">
    <property type="entry name" value="ATP-BINDING CASSETTE SUB-FAMILY B"/>
    <property type="match status" value="1"/>
</dbReference>
<dbReference type="PROSITE" id="PS50929">
    <property type="entry name" value="ABC_TM1F"/>
    <property type="match status" value="1"/>
</dbReference>
<dbReference type="PROSITE" id="PS50893">
    <property type="entry name" value="ABC_TRANSPORTER_2"/>
    <property type="match status" value="1"/>
</dbReference>